<dbReference type="AlphaFoldDB" id="A0A923MNH4"/>
<protein>
    <submittedName>
        <fullName evidence="2">Spy/CpxP family protein refolding chaperone</fullName>
    </submittedName>
</protein>
<gene>
    <name evidence="2" type="ORF">H8N03_06485</name>
</gene>
<proteinExistence type="predicted"/>
<dbReference type="Pfam" id="PF07813">
    <property type="entry name" value="LTXXQ"/>
    <property type="match status" value="1"/>
</dbReference>
<dbReference type="Proteomes" id="UP000608513">
    <property type="component" value="Unassembled WGS sequence"/>
</dbReference>
<dbReference type="RefSeq" id="WP_187075344.1">
    <property type="nucleotide sequence ID" value="NZ_JACORT010000002.1"/>
</dbReference>
<accession>A0A923MNH4</accession>
<dbReference type="InterPro" id="IPR006311">
    <property type="entry name" value="TAT_signal"/>
</dbReference>
<evidence type="ECO:0000256" key="1">
    <source>
        <dbReference type="SAM" id="SignalP"/>
    </source>
</evidence>
<dbReference type="EMBL" id="JACORT010000002">
    <property type="protein sequence ID" value="MBC5782585.1"/>
    <property type="molecule type" value="Genomic_DNA"/>
</dbReference>
<name>A0A923MNH4_9BURK</name>
<evidence type="ECO:0000313" key="2">
    <source>
        <dbReference type="EMBL" id="MBC5782585.1"/>
    </source>
</evidence>
<feature type="chain" id="PRO_5036903878" evidence="1">
    <location>
        <begin position="26"/>
        <end position="164"/>
    </location>
</feature>
<reference evidence="2" key="1">
    <citation type="submission" date="2020-08" db="EMBL/GenBank/DDBJ databases">
        <title>Ramlibacter sp. USB13 16S ribosomal RNA gene genome sequencing and assembly.</title>
        <authorList>
            <person name="Kang M."/>
        </authorList>
    </citation>
    <scope>NUCLEOTIDE SEQUENCE</scope>
    <source>
        <strain evidence="2">USB13</strain>
    </source>
</reference>
<comment type="caution">
    <text evidence="2">The sequence shown here is derived from an EMBL/GenBank/DDBJ whole genome shotgun (WGS) entry which is preliminary data.</text>
</comment>
<sequence>MKPNRRHLIAATLVAAIGFGAAVQAQTPPAGAPGAGRPDAARMEQFRARMQERMAQRLGELKQKLAITPAQEGAWSTWTANLQPTPHQRPDRAEIARLTTPERIDRMRALRAERNAAMDKRMDATKTFYAQLNAEQKKTFDAESLRFLGGKGGRGHGHHGGPRG</sequence>
<dbReference type="InterPro" id="IPR012899">
    <property type="entry name" value="LTXXQ"/>
</dbReference>
<keyword evidence="1" id="KW-0732">Signal</keyword>
<evidence type="ECO:0000313" key="3">
    <source>
        <dbReference type="Proteomes" id="UP000608513"/>
    </source>
</evidence>
<keyword evidence="3" id="KW-1185">Reference proteome</keyword>
<dbReference type="PROSITE" id="PS51318">
    <property type="entry name" value="TAT"/>
    <property type="match status" value="1"/>
</dbReference>
<dbReference type="GO" id="GO:0042597">
    <property type="term" value="C:periplasmic space"/>
    <property type="evidence" value="ECO:0007669"/>
    <property type="project" value="InterPro"/>
</dbReference>
<feature type="signal peptide" evidence="1">
    <location>
        <begin position="1"/>
        <end position="25"/>
    </location>
</feature>
<organism evidence="2 3">
    <name type="scientific">Ramlibacter cellulosilyticus</name>
    <dbReference type="NCBI Taxonomy" id="2764187"/>
    <lineage>
        <taxon>Bacteria</taxon>
        <taxon>Pseudomonadati</taxon>
        <taxon>Pseudomonadota</taxon>
        <taxon>Betaproteobacteria</taxon>
        <taxon>Burkholderiales</taxon>
        <taxon>Comamonadaceae</taxon>
        <taxon>Ramlibacter</taxon>
    </lineage>
</organism>